<dbReference type="UniPathway" id="UPA00768"/>
<keyword evidence="3" id="KW-0812">Transmembrane</keyword>
<evidence type="ECO:0000256" key="1">
    <source>
        <dbReference type="ARBA" id="ARBA00004586"/>
    </source>
</evidence>
<dbReference type="GeneID" id="25984037"/>
<evidence type="ECO:0000256" key="7">
    <source>
        <dbReference type="ARBA" id="ARBA00029435"/>
    </source>
</evidence>
<accession>J6F4N2</accession>
<dbReference type="GO" id="GO:0006696">
    <property type="term" value="P:ergosterol biosynthetic process"/>
    <property type="evidence" value="ECO:0007669"/>
    <property type="project" value="TreeGrafter"/>
</dbReference>
<evidence type="ECO:0000256" key="8">
    <source>
        <dbReference type="RuleBase" id="RU368083"/>
    </source>
</evidence>
<name>J6F4N2_TRIAS</name>
<dbReference type="VEuPathDB" id="FungiDB:A1Q1_00523"/>
<comment type="similarity">
    <text evidence="2 8">Belongs to the ERG2 family.</text>
</comment>
<dbReference type="AlphaFoldDB" id="J6F4N2"/>
<dbReference type="OrthoDB" id="347124at2759"/>
<dbReference type="RefSeq" id="XP_014181313.1">
    <property type="nucleotide sequence ID" value="XM_014325838.1"/>
</dbReference>
<gene>
    <name evidence="9" type="ORF">A1Q1_00523</name>
</gene>
<dbReference type="GO" id="GO:0016853">
    <property type="term" value="F:isomerase activity"/>
    <property type="evidence" value="ECO:0007669"/>
    <property type="project" value="UniProtKB-KW"/>
</dbReference>
<dbReference type="PANTHER" id="PTHR10868:SF1">
    <property type="entry name" value="SIGMA NON-OPIOID INTRACELLULAR RECEPTOR 1"/>
    <property type="match status" value="1"/>
</dbReference>
<dbReference type="Pfam" id="PF04622">
    <property type="entry name" value="ERG2_Sigma1R"/>
    <property type="match status" value="1"/>
</dbReference>
<organism evidence="9 10">
    <name type="scientific">Trichosporon asahii var. asahii (strain ATCC 90039 / CBS 2479 / JCM 2466 / KCTC 7840 / NBRC 103889/ NCYC 2677 / UAMH 7654)</name>
    <name type="common">Yeast</name>
    <dbReference type="NCBI Taxonomy" id="1186058"/>
    <lineage>
        <taxon>Eukaryota</taxon>
        <taxon>Fungi</taxon>
        <taxon>Dikarya</taxon>
        <taxon>Basidiomycota</taxon>
        <taxon>Agaricomycotina</taxon>
        <taxon>Tremellomycetes</taxon>
        <taxon>Trichosporonales</taxon>
        <taxon>Trichosporonaceae</taxon>
        <taxon>Trichosporon</taxon>
    </lineage>
</organism>
<evidence type="ECO:0000256" key="2">
    <source>
        <dbReference type="ARBA" id="ARBA00007141"/>
    </source>
</evidence>
<dbReference type="HOGENOM" id="CLU_085469_0_0_1"/>
<dbReference type="GO" id="GO:0005789">
    <property type="term" value="C:endoplasmic reticulum membrane"/>
    <property type="evidence" value="ECO:0007669"/>
    <property type="project" value="UniProtKB-SubCell"/>
</dbReference>
<evidence type="ECO:0000256" key="3">
    <source>
        <dbReference type="ARBA" id="ARBA00022692"/>
    </source>
</evidence>
<evidence type="ECO:0000313" key="10">
    <source>
        <dbReference type="Proteomes" id="UP000002748"/>
    </source>
</evidence>
<evidence type="ECO:0000256" key="6">
    <source>
        <dbReference type="ARBA" id="ARBA00023136"/>
    </source>
</evidence>
<comment type="caution">
    <text evidence="9">The sequence shown here is derived from an EMBL/GenBank/DDBJ whole genome shotgun (WGS) entry which is preliminary data.</text>
</comment>
<keyword evidence="4" id="KW-0256">Endoplasmic reticulum</keyword>
<reference evidence="9 10" key="1">
    <citation type="journal article" date="2012" name="Eukaryot. Cell">
        <title>Draft genome sequence of CBS 2479, the standard type strain of Trichosporon asahii.</title>
        <authorList>
            <person name="Yang R.Y."/>
            <person name="Li H.T."/>
            <person name="Zhu H."/>
            <person name="Zhou G.P."/>
            <person name="Wang M."/>
            <person name="Wang L."/>
        </authorList>
    </citation>
    <scope>NUCLEOTIDE SEQUENCE [LARGE SCALE GENOMIC DNA]</scope>
    <source>
        <strain evidence="10">ATCC 90039 / CBS 2479 / JCM 2466 / KCTC 7840 / NCYC 2677 / UAMH 7654</strain>
    </source>
</reference>
<comment type="subcellular location">
    <subcellularLocation>
        <location evidence="1">Endoplasmic reticulum membrane</location>
    </subcellularLocation>
</comment>
<dbReference type="KEGG" id="tasa:A1Q1_00523"/>
<sequence length="284" mass="31650">MAVKNGKGKANSATNGHGGYDACKSSCASKLSVWAVIIAVVWGLCKVADKLNPLSSPSSRSPTRRRPQFWRGRQLQVLRIADRQDGRFYIFDPTELHQCVNASLATAAAADQTQNASFIIESLLDNMVKQYPDAHLLTDYTDHHEWVFNNAGGAMGAMYIIHASITEYLIIFGSATGTEGHTGLHTADDYFHMLTGEEWAYEAGALTREIYKPGSVHHLVRGVKKQYVITPESWSLEYARGWIPPMLPFGFADMMFSTLDWGTMYHTTRITAREMISNLLRGKL</sequence>
<dbReference type="EC" id="5.-.-.-" evidence="8"/>
<proteinExistence type="inferred from homology"/>
<comment type="pathway">
    <text evidence="7 8">Steroid metabolism; ergosterol biosynthesis.</text>
</comment>
<evidence type="ECO:0000313" key="9">
    <source>
        <dbReference type="EMBL" id="EJT50222.1"/>
    </source>
</evidence>
<keyword evidence="6" id="KW-0472">Membrane</keyword>
<keyword evidence="5" id="KW-1133">Transmembrane helix</keyword>
<evidence type="ECO:0000256" key="4">
    <source>
        <dbReference type="ARBA" id="ARBA00022824"/>
    </source>
</evidence>
<dbReference type="EMBL" id="ALBS01000124">
    <property type="protein sequence ID" value="EJT50222.1"/>
    <property type="molecule type" value="Genomic_DNA"/>
</dbReference>
<protein>
    <recommendedName>
        <fullName evidence="8">C-8 sterol isomerase</fullName>
        <ecNumber evidence="8">5.-.-.-</ecNumber>
    </recommendedName>
    <alternativeName>
        <fullName evidence="8">Delta-8--delta-7 sterol isomerase</fullName>
    </alternativeName>
</protein>
<comment type="function">
    <text evidence="8">Catalyzes the reaction which results in unsaturation at C-7 in the B ring of sterols.</text>
</comment>
<dbReference type="PANTHER" id="PTHR10868">
    <property type="entry name" value="SIGMA 1-TYPE OPIOID RECEPTOR-RELATED"/>
    <property type="match status" value="1"/>
</dbReference>
<dbReference type="Proteomes" id="UP000002748">
    <property type="component" value="Unassembled WGS sequence"/>
</dbReference>
<dbReference type="InterPro" id="IPR006716">
    <property type="entry name" value="ERG2_sigma1_rcpt-like"/>
</dbReference>
<keyword evidence="9" id="KW-0413">Isomerase</keyword>
<evidence type="ECO:0000256" key="5">
    <source>
        <dbReference type="ARBA" id="ARBA00022989"/>
    </source>
</evidence>